<name>D0LTQ4_HALO1</name>
<dbReference type="Proteomes" id="UP000001880">
    <property type="component" value="Chromosome"/>
</dbReference>
<evidence type="ECO:0000256" key="2">
    <source>
        <dbReference type="ARBA" id="ARBA00022475"/>
    </source>
</evidence>
<dbReference type="STRING" id="502025.Hoch_3246"/>
<gene>
    <name evidence="8" type="ordered locus">Hoch_3246</name>
</gene>
<evidence type="ECO:0000256" key="4">
    <source>
        <dbReference type="ARBA" id="ARBA00022989"/>
    </source>
</evidence>
<protein>
    <recommendedName>
        <fullName evidence="10">FIST C domain protein</fullName>
    </recommendedName>
</protein>
<dbReference type="PIRSF" id="PIRSF018953">
    <property type="entry name" value="UCP018953"/>
    <property type="match status" value="1"/>
</dbReference>
<feature type="domain" description="FIST C-domain" evidence="7">
    <location>
        <begin position="221"/>
        <end position="362"/>
    </location>
</feature>
<keyword evidence="2" id="KW-1003">Cell membrane</keyword>
<comment type="subcellular location">
    <subcellularLocation>
        <location evidence="1">Cell membrane</location>
        <topology evidence="1">Multi-pass membrane protein</topology>
    </subcellularLocation>
</comment>
<evidence type="ECO:0000259" key="7">
    <source>
        <dbReference type="SMART" id="SM01204"/>
    </source>
</evidence>
<organism evidence="8 9">
    <name type="scientific">Haliangium ochraceum (strain DSM 14365 / JCM 11303 / SMP-2)</name>
    <dbReference type="NCBI Taxonomy" id="502025"/>
    <lineage>
        <taxon>Bacteria</taxon>
        <taxon>Pseudomonadati</taxon>
        <taxon>Myxococcota</taxon>
        <taxon>Polyangia</taxon>
        <taxon>Haliangiales</taxon>
        <taxon>Kofleriaceae</taxon>
        <taxon>Haliangium</taxon>
    </lineage>
</organism>
<evidence type="ECO:0000256" key="1">
    <source>
        <dbReference type="ARBA" id="ARBA00004651"/>
    </source>
</evidence>
<evidence type="ECO:0000313" key="8">
    <source>
        <dbReference type="EMBL" id="ACY15748.1"/>
    </source>
</evidence>
<evidence type="ECO:0000256" key="3">
    <source>
        <dbReference type="ARBA" id="ARBA00022692"/>
    </source>
</evidence>
<dbReference type="EMBL" id="CP001804">
    <property type="protein sequence ID" value="ACY15748.1"/>
    <property type="molecule type" value="Genomic_DNA"/>
</dbReference>
<reference evidence="8 9" key="1">
    <citation type="journal article" date="2010" name="Stand. Genomic Sci.">
        <title>Complete genome sequence of Haliangium ochraceum type strain (SMP-2).</title>
        <authorList>
            <consortium name="US DOE Joint Genome Institute (JGI-PGF)"/>
            <person name="Ivanova N."/>
            <person name="Daum C."/>
            <person name="Lang E."/>
            <person name="Abt B."/>
            <person name="Kopitz M."/>
            <person name="Saunders E."/>
            <person name="Lapidus A."/>
            <person name="Lucas S."/>
            <person name="Glavina Del Rio T."/>
            <person name="Nolan M."/>
            <person name="Tice H."/>
            <person name="Copeland A."/>
            <person name="Cheng J.F."/>
            <person name="Chen F."/>
            <person name="Bruce D."/>
            <person name="Goodwin L."/>
            <person name="Pitluck S."/>
            <person name="Mavromatis K."/>
            <person name="Pati A."/>
            <person name="Mikhailova N."/>
            <person name="Chen A."/>
            <person name="Palaniappan K."/>
            <person name="Land M."/>
            <person name="Hauser L."/>
            <person name="Chang Y.J."/>
            <person name="Jeffries C.D."/>
            <person name="Detter J.C."/>
            <person name="Brettin T."/>
            <person name="Rohde M."/>
            <person name="Goker M."/>
            <person name="Bristow J."/>
            <person name="Markowitz V."/>
            <person name="Eisen J.A."/>
            <person name="Hugenholtz P."/>
            <person name="Kyrpides N.C."/>
            <person name="Klenk H.P."/>
        </authorList>
    </citation>
    <scope>NUCLEOTIDE SEQUENCE [LARGE SCALE GENOMIC DNA]</scope>
    <source>
        <strain evidence="9">DSM 14365 / CIP 107738 / JCM 11303 / AJ 13395 / SMP-2</strain>
    </source>
</reference>
<dbReference type="eggNOG" id="COG4398">
    <property type="taxonomic scope" value="Bacteria"/>
</dbReference>
<dbReference type="PANTHER" id="PTHR14939">
    <property type="entry name" value="F-BOX ONLY PROTEIN 22"/>
    <property type="match status" value="1"/>
</dbReference>
<dbReference type="Pfam" id="PF08495">
    <property type="entry name" value="FIST"/>
    <property type="match status" value="1"/>
</dbReference>
<dbReference type="InterPro" id="IPR013702">
    <property type="entry name" value="FIST_domain_N"/>
</dbReference>
<dbReference type="InterPro" id="IPR019494">
    <property type="entry name" value="FIST_C"/>
</dbReference>
<evidence type="ECO:0000256" key="5">
    <source>
        <dbReference type="ARBA" id="ARBA00023136"/>
    </source>
</evidence>
<dbReference type="PANTHER" id="PTHR14939:SF5">
    <property type="entry name" value="F-BOX ONLY PROTEIN 22"/>
    <property type="match status" value="1"/>
</dbReference>
<dbReference type="SMART" id="SM00897">
    <property type="entry name" value="FIST"/>
    <property type="match status" value="1"/>
</dbReference>
<accession>D0LTQ4</accession>
<keyword evidence="3" id="KW-0812">Transmembrane</keyword>
<dbReference type="Pfam" id="PF10442">
    <property type="entry name" value="FIST_C"/>
    <property type="match status" value="1"/>
</dbReference>
<dbReference type="SMART" id="SM01204">
    <property type="entry name" value="FIST_C"/>
    <property type="match status" value="1"/>
</dbReference>
<dbReference type="OrthoDB" id="9807948at2"/>
<feature type="domain" description="FIST" evidence="6">
    <location>
        <begin position="32"/>
        <end position="220"/>
    </location>
</feature>
<dbReference type="AlphaFoldDB" id="D0LTQ4"/>
<dbReference type="RefSeq" id="WP_012828348.1">
    <property type="nucleotide sequence ID" value="NC_013440.1"/>
</dbReference>
<dbReference type="InterPro" id="IPR016741">
    <property type="entry name" value="UCP018953"/>
</dbReference>
<proteinExistence type="predicted"/>
<keyword evidence="5" id="KW-0472">Membrane</keyword>
<dbReference type="GO" id="GO:0005886">
    <property type="term" value="C:plasma membrane"/>
    <property type="evidence" value="ECO:0007669"/>
    <property type="project" value="UniProtKB-SubCell"/>
</dbReference>
<dbReference type="KEGG" id="hoh:Hoch_3246"/>
<sequence length="396" mass="42040">MQWTSTVANTAHLEDALDEAVEHIDADLNGAAPDLMVAFAHNDYGDHLQRLVEVVRERYPGVVLLGCSADGVIGGGNEIEYQPALSLTAAVLPGVELVPFHLDGAPASWRSRIGMQTGQPPSFVLIPDPFSCPVEDTLRWFDAVYPNSPKIGGLASGAGMAGTTTLFAGGHLARSGAVGVAMRGALEMRTLVAQGCRPIGAPMFVTRHDEDVVFELDGRPALQAIEATFASLASADQELFRHSLYLGVVTDRSKQVYGRGDFLVRNILGVDPELGAVAVDAELEDNQVVQFHLRDAATSAADLEHLLSTYDGPPPRGALMFPCLGRGQALYGHANHDSDAFRARFGEVPLGGFFCNGEIGPFGGRTFVHGYTTAMALFSPSPSPSSPSSPDSDEQP</sequence>
<keyword evidence="4" id="KW-1133">Transmembrane helix</keyword>
<evidence type="ECO:0000313" key="9">
    <source>
        <dbReference type="Proteomes" id="UP000001880"/>
    </source>
</evidence>
<evidence type="ECO:0000259" key="6">
    <source>
        <dbReference type="SMART" id="SM00897"/>
    </source>
</evidence>
<dbReference type="HOGENOM" id="CLU_055814_0_0_7"/>
<keyword evidence="9" id="KW-1185">Reference proteome</keyword>
<evidence type="ECO:0008006" key="10">
    <source>
        <dbReference type="Google" id="ProtNLM"/>
    </source>
</evidence>